<dbReference type="EMBL" id="FRBT01000001">
    <property type="protein sequence ID" value="SHL44760.1"/>
    <property type="molecule type" value="Genomic_DNA"/>
</dbReference>
<evidence type="ECO:0000313" key="1">
    <source>
        <dbReference type="EMBL" id="SHL44760.1"/>
    </source>
</evidence>
<evidence type="ECO:0000313" key="2">
    <source>
        <dbReference type="Proteomes" id="UP000184028"/>
    </source>
</evidence>
<reference evidence="2" key="1">
    <citation type="submission" date="2016-11" db="EMBL/GenBank/DDBJ databases">
        <authorList>
            <person name="Varghese N."/>
            <person name="Submissions S."/>
        </authorList>
    </citation>
    <scope>NUCLEOTIDE SEQUENCE [LARGE SCALE GENOMIC DNA]</scope>
    <source>
        <strain evidence="2">DSM 24724</strain>
    </source>
</reference>
<keyword evidence="2" id="KW-1185">Reference proteome</keyword>
<accession>A0A1M7APS4</accession>
<proteinExistence type="predicted"/>
<dbReference type="AlphaFoldDB" id="A0A1M7APS4"/>
<dbReference type="Gene3D" id="3.40.470.10">
    <property type="entry name" value="Uracil-DNA glycosylase-like domain"/>
    <property type="match status" value="1"/>
</dbReference>
<gene>
    <name evidence="1" type="ORF">SAMN05444484_1011521</name>
</gene>
<name>A0A1M7APS4_9FLAO</name>
<dbReference type="STRING" id="946677.SAMN05444484_1011521"/>
<dbReference type="Proteomes" id="UP000184028">
    <property type="component" value="Unassembled WGS sequence"/>
</dbReference>
<organism evidence="1 2">
    <name type="scientific">Flavobacterium chilense</name>
    <dbReference type="NCBI Taxonomy" id="946677"/>
    <lineage>
        <taxon>Bacteria</taxon>
        <taxon>Pseudomonadati</taxon>
        <taxon>Bacteroidota</taxon>
        <taxon>Flavobacteriia</taxon>
        <taxon>Flavobacteriales</taxon>
        <taxon>Flavobacteriaceae</taxon>
        <taxon>Flavobacterium</taxon>
    </lineage>
</organism>
<dbReference type="RefSeq" id="WP_162268775.1">
    <property type="nucleotide sequence ID" value="NZ_FRBT01000001.1"/>
</dbReference>
<sequence length="210" mass="24965">MTTKFTDKLDEFNVKYCFNEQDYELPKLKYIIVGDNPGKTEYKENKFFIGTSGQKLRKHFRINELINDFDIECAVFNKTFIHTIKTEELQTIRREIGIDFFDNIQIHCAKEISRIANDYDIPILIFGKSKIGTNLLFDSFWKAINEFTDKKENILVFNHPSYNHFFDEWDIYKRDLKINSSKELLIEIGTINSQKIRLSNVKRQQKIEVV</sequence>
<protein>
    <submittedName>
        <fullName evidence="1">Uracil DNA glycosylase superfamily protein</fullName>
    </submittedName>
</protein>
<dbReference type="InterPro" id="IPR036895">
    <property type="entry name" value="Uracil-DNA_glycosylase-like_sf"/>
</dbReference>